<accession>A0A9P0MUH2</accession>
<dbReference type="EMBL" id="OV725081">
    <property type="protein sequence ID" value="CAH1403916.1"/>
    <property type="molecule type" value="Genomic_DNA"/>
</dbReference>
<organism evidence="1 2">
    <name type="scientific">Nezara viridula</name>
    <name type="common">Southern green stink bug</name>
    <name type="synonym">Cimex viridulus</name>
    <dbReference type="NCBI Taxonomy" id="85310"/>
    <lineage>
        <taxon>Eukaryota</taxon>
        <taxon>Metazoa</taxon>
        <taxon>Ecdysozoa</taxon>
        <taxon>Arthropoda</taxon>
        <taxon>Hexapoda</taxon>
        <taxon>Insecta</taxon>
        <taxon>Pterygota</taxon>
        <taxon>Neoptera</taxon>
        <taxon>Paraneoptera</taxon>
        <taxon>Hemiptera</taxon>
        <taxon>Heteroptera</taxon>
        <taxon>Panheteroptera</taxon>
        <taxon>Pentatomomorpha</taxon>
        <taxon>Pentatomoidea</taxon>
        <taxon>Pentatomidae</taxon>
        <taxon>Pentatominae</taxon>
        <taxon>Nezara</taxon>
    </lineage>
</organism>
<sequence>MTGAVTRQELNKTINETNSVVRVEETNAIQLASVDASLRATGPSPPKEEVDKLDPIYLWDDLYDANMAASTINEAIEEFNQCLNVASSDEVCK</sequence>
<evidence type="ECO:0000313" key="1">
    <source>
        <dbReference type="EMBL" id="CAH1403916.1"/>
    </source>
</evidence>
<gene>
    <name evidence="1" type="ORF">NEZAVI_LOCUS12428</name>
</gene>
<dbReference type="AlphaFoldDB" id="A0A9P0MUH2"/>
<protein>
    <submittedName>
        <fullName evidence="1">Uncharacterized protein</fullName>
    </submittedName>
</protein>
<name>A0A9P0MUH2_NEZVI</name>
<dbReference type="Proteomes" id="UP001152798">
    <property type="component" value="Chromosome 5"/>
</dbReference>
<evidence type="ECO:0000313" key="2">
    <source>
        <dbReference type="Proteomes" id="UP001152798"/>
    </source>
</evidence>
<reference evidence="1" key="1">
    <citation type="submission" date="2022-01" db="EMBL/GenBank/DDBJ databases">
        <authorList>
            <person name="King R."/>
        </authorList>
    </citation>
    <scope>NUCLEOTIDE SEQUENCE</scope>
</reference>
<proteinExistence type="predicted"/>
<keyword evidence="2" id="KW-1185">Reference proteome</keyword>